<evidence type="ECO:0000313" key="3">
    <source>
        <dbReference type="EMBL" id="KRZ24879.1"/>
    </source>
</evidence>
<comment type="caution">
    <text evidence="3">The sequence shown here is derived from an EMBL/GenBank/DDBJ whole genome shotgun (WGS) entry which is preliminary data.</text>
</comment>
<dbReference type="Proteomes" id="UP000054826">
    <property type="component" value="Unassembled WGS sequence"/>
</dbReference>
<name>A0A0V1IQ20_TRIPS</name>
<reference evidence="5 6" key="1">
    <citation type="submission" date="2015-01" db="EMBL/GenBank/DDBJ databases">
        <title>Evolution of Trichinella species and genotypes.</title>
        <authorList>
            <person name="Korhonen P.K."/>
            <person name="Edoardo P."/>
            <person name="Giuseppe L.R."/>
            <person name="Gasser R.B."/>
        </authorList>
    </citation>
    <scope>NUCLEOTIDE SEQUENCE [LARGE SCALE GENOMIC DNA]</scope>
    <source>
        <strain evidence="2">ISS13</strain>
        <strain evidence="4">ISS176</strain>
        <strain evidence="3">ISS588</strain>
    </source>
</reference>
<evidence type="ECO:0000313" key="6">
    <source>
        <dbReference type="Proteomes" id="UP000054805"/>
    </source>
</evidence>
<dbReference type="EMBL" id="JYDR01000008">
    <property type="protein sequence ID" value="KRY77113.1"/>
    <property type="molecule type" value="Genomic_DNA"/>
</dbReference>
<keyword evidence="6" id="KW-1185">Reference proteome</keyword>
<feature type="signal peptide" evidence="1">
    <location>
        <begin position="1"/>
        <end position="16"/>
    </location>
</feature>
<organism evidence="3 6">
    <name type="scientific">Trichinella pseudospiralis</name>
    <name type="common">Parasitic roundworm</name>
    <dbReference type="NCBI Taxonomy" id="6337"/>
    <lineage>
        <taxon>Eukaryota</taxon>
        <taxon>Metazoa</taxon>
        <taxon>Ecdysozoa</taxon>
        <taxon>Nematoda</taxon>
        <taxon>Enoplea</taxon>
        <taxon>Dorylaimia</taxon>
        <taxon>Trichinellida</taxon>
        <taxon>Trichinellidae</taxon>
        <taxon>Trichinella</taxon>
    </lineage>
</organism>
<evidence type="ECO:0000313" key="2">
    <source>
        <dbReference type="EMBL" id="KRY77113.1"/>
    </source>
</evidence>
<dbReference type="Proteomes" id="UP000054632">
    <property type="component" value="Unassembled WGS sequence"/>
</dbReference>
<evidence type="ECO:0000256" key="1">
    <source>
        <dbReference type="SAM" id="SignalP"/>
    </source>
</evidence>
<evidence type="ECO:0000313" key="5">
    <source>
        <dbReference type="Proteomes" id="UP000054632"/>
    </source>
</evidence>
<proteinExistence type="predicted"/>
<protein>
    <submittedName>
        <fullName evidence="3">Uncharacterized protein</fullName>
    </submittedName>
</protein>
<sequence length="93" mass="10875">MTIIIPFMTLSAFVYLDTVCWHISSGYRTRRYDTYDHKIGIASIRIGMSISNALEKFYQQINLEVHEMEPLKKPLLTGLNNRILRPKVKETED</sequence>
<keyword evidence="1" id="KW-0732">Signal</keyword>
<dbReference type="AlphaFoldDB" id="A0A0V1IQ20"/>
<dbReference type="Proteomes" id="UP000054805">
    <property type="component" value="Unassembled WGS sequence"/>
</dbReference>
<evidence type="ECO:0000313" key="4">
    <source>
        <dbReference type="EMBL" id="KRZ41301.1"/>
    </source>
</evidence>
<dbReference type="EMBL" id="JYDS01000112">
    <property type="protein sequence ID" value="KRZ24879.1"/>
    <property type="molecule type" value="Genomic_DNA"/>
</dbReference>
<feature type="chain" id="PRO_5007438575" evidence="1">
    <location>
        <begin position="17"/>
        <end position="93"/>
    </location>
</feature>
<dbReference type="EMBL" id="JYDV01000021">
    <property type="protein sequence ID" value="KRZ41301.1"/>
    <property type="molecule type" value="Genomic_DNA"/>
</dbReference>
<accession>A0A0V1IQ20</accession>
<gene>
    <name evidence="2" type="ORF">T4A_7412</name>
    <name evidence="3" type="ORF">T4B_14583</name>
    <name evidence="4" type="ORF">T4C_559</name>
</gene>